<keyword evidence="4" id="KW-1185">Reference proteome</keyword>
<name>A0A143HL63_MICTH</name>
<dbReference type="PANTHER" id="PTHR30373">
    <property type="entry name" value="UPF0603 PROTEIN YGCG"/>
    <property type="match status" value="1"/>
</dbReference>
<dbReference type="KEGG" id="mthd:A3224_06330"/>
<keyword evidence="1" id="KW-0472">Membrane</keyword>
<dbReference type="InterPro" id="IPR007621">
    <property type="entry name" value="TPM_dom"/>
</dbReference>
<feature type="domain" description="TPM" evidence="2">
    <location>
        <begin position="109"/>
        <end position="185"/>
    </location>
</feature>
<dbReference type="Pfam" id="PF04536">
    <property type="entry name" value="TPM_phosphatase"/>
    <property type="match status" value="1"/>
</dbReference>
<dbReference type="EMBL" id="CP014864">
    <property type="protein sequence ID" value="AMX02251.1"/>
    <property type="molecule type" value="Genomic_DNA"/>
</dbReference>
<gene>
    <name evidence="3" type="ORF">A3224_06330</name>
</gene>
<sequence>MVMARQILNSDYRRKVAETIKEVESRTDAELVTVLAREADNYLYISTLWAAFLVLLLTPLLHLLPQWLSHQQIFTLQWILFITLAVLFRWRPLTMRLVPQKVKYWRAANLARRQFLEQELHSTEGRLGLLIFVAEAEHYVEILVDRGLAELINNEAWREIIENFIREIKRGKTGEAFIHCIEQCGELLQEAAPATAIKNELPNHLIILD</sequence>
<protein>
    <recommendedName>
        <fullName evidence="2">TPM domain-containing protein</fullName>
    </recommendedName>
</protein>
<proteinExistence type="predicted"/>
<evidence type="ECO:0000256" key="1">
    <source>
        <dbReference type="SAM" id="Phobius"/>
    </source>
</evidence>
<organism evidence="3 4">
    <name type="scientific">Microbulbifer thermotolerans</name>
    <dbReference type="NCBI Taxonomy" id="252514"/>
    <lineage>
        <taxon>Bacteria</taxon>
        <taxon>Pseudomonadati</taxon>
        <taxon>Pseudomonadota</taxon>
        <taxon>Gammaproteobacteria</taxon>
        <taxon>Cellvibrionales</taxon>
        <taxon>Microbulbiferaceae</taxon>
        <taxon>Microbulbifer</taxon>
    </lineage>
</organism>
<keyword evidence="1" id="KW-0812">Transmembrane</keyword>
<dbReference type="AlphaFoldDB" id="A0A143HL63"/>
<reference evidence="4" key="1">
    <citation type="submission" date="2016-03" db="EMBL/GenBank/DDBJ databases">
        <authorList>
            <person name="Lee Y.-S."/>
            <person name="Choi Y.-L."/>
        </authorList>
    </citation>
    <scope>NUCLEOTIDE SEQUENCE [LARGE SCALE GENOMIC DNA]</scope>
    <source>
        <strain evidence="4">DAU221</strain>
    </source>
</reference>
<dbReference type="Gene3D" id="3.10.310.50">
    <property type="match status" value="1"/>
</dbReference>
<keyword evidence="1" id="KW-1133">Transmembrane helix</keyword>
<feature type="transmembrane region" description="Helical" evidence="1">
    <location>
        <begin position="42"/>
        <end position="61"/>
    </location>
</feature>
<feature type="transmembrane region" description="Helical" evidence="1">
    <location>
        <begin position="73"/>
        <end position="90"/>
    </location>
</feature>
<evidence type="ECO:0000313" key="4">
    <source>
        <dbReference type="Proteomes" id="UP000076077"/>
    </source>
</evidence>
<accession>A0A143HL63</accession>
<evidence type="ECO:0000313" key="3">
    <source>
        <dbReference type="EMBL" id="AMX02251.1"/>
    </source>
</evidence>
<dbReference type="PANTHER" id="PTHR30373:SF2">
    <property type="entry name" value="UPF0603 PROTEIN YGCG"/>
    <property type="match status" value="1"/>
</dbReference>
<dbReference type="STRING" id="252514.A3224_06330"/>
<dbReference type="Proteomes" id="UP000076077">
    <property type="component" value="Chromosome"/>
</dbReference>
<dbReference type="OrthoDB" id="5825388at2"/>
<evidence type="ECO:0000259" key="2">
    <source>
        <dbReference type="Pfam" id="PF04536"/>
    </source>
</evidence>